<dbReference type="RefSeq" id="WP_075048671.1">
    <property type="nucleotide sequence ID" value="NZ_CP012328.1"/>
</dbReference>
<keyword evidence="5" id="KW-0479">Metal-binding</keyword>
<evidence type="ECO:0000256" key="10">
    <source>
        <dbReference type="ARBA" id="ARBA00023172"/>
    </source>
</evidence>
<dbReference type="GO" id="GO:0006281">
    <property type="term" value="P:DNA repair"/>
    <property type="evidence" value="ECO:0007669"/>
    <property type="project" value="UniProtKB-KW"/>
</dbReference>
<dbReference type="GO" id="GO:0005737">
    <property type="term" value="C:cytoplasm"/>
    <property type="evidence" value="ECO:0007669"/>
    <property type="project" value="UniProtKB-SubCell"/>
</dbReference>
<keyword evidence="6 14" id="KW-0255">Endonuclease</keyword>
<keyword evidence="4" id="KW-0540">Nuclease</keyword>
<evidence type="ECO:0000256" key="9">
    <source>
        <dbReference type="ARBA" id="ARBA00022842"/>
    </source>
</evidence>
<evidence type="ECO:0000313" key="14">
    <source>
        <dbReference type="EMBL" id="AKU80102.1"/>
    </source>
</evidence>
<comment type="similarity">
    <text evidence="12">Belongs to the RecU family.</text>
</comment>
<dbReference type="AlphaFoldDB" id="A0A0K1P879"/>
<keyword evidence="15" id="KW-1185">Reference proteome</keyword>
<keyword evidence="8" id="KW-0378">Hydrolase</keyword>
<dbReference type="InterPro" id="IPR011335">
    <property type="entry name" value="Restrct_endonuc-II-like"/>
</dbReference>
<keyword evidence="10" id="KW-0233">DNA recombination</keyword>
<dbReference type="InterPro" id="IPR004612">
    <property type="entry name" value="Resolv_RecU"/>
</dbReference>
<dbReference type="GO" id="GO:0006310">
    <property type="term" value="P:DNA recombination"/>
    <property type="evidence" value="ECO:0007669"/>
    <property type="project" value="UniProtKB-KW"/>
</dbReference>
<dbReference type="STRING" id="216946.STURO_v1c08510"/>
<evidence type="ECO:0000256" key="1">
    <source>
        <dbReference type="ARBA" id="ARBA00001946"/>
    </source>
</evidence>
<name>A0A0K1P879_9MOLU</name>
<evidence type="ECO:0000256" key="3">
    <source>
        <dbReference type="ARBA" id="ARBA00022490"/>
    </source>
</evidence>
<keyword evidence="7" id="KW-0227">DNA damage</keyword>
<evidence type="ECO:0000256" key="5">
    <source>
        <dbReference type="ARBA" id="ARBA00022723"/>
    </source>
</evidence>
<protein>
    <recommendedName>
        <fullName evidence="13">Holliday junction resolvase RecU</fullName>
    </recommendedName>
</protein>
<organism evidence="14 15">
    <name type="scientific">Spiroplasma turonicum</name>
    <dbReference type="NCBI Taxonomy" id="216946"/>
    <lineage>
        <taxon>Bacteria</taxon>
        <taxon>Bacillati</taxon>
        <taxon>Mycoplasmatota</taxon>
        <taxon>Mollicutes</taxon>
        <taxon>Entomoplasmatales</taxon>
        <taxon>Spiroplasmataceae</taxon>
        <taxon>Spiroplasma</taxon>
    </lineage>
</organism>
<dbReference type="EMBL" id="CP012328">
    <property type="protein sequence ID" value="AKU80102.1"/>
    <property type="molecule type" value="Genomic_DNA"/>
</dbReference>
<evidence type="ECO:0000256" key="8">
    <source>
        <dbReference type="ARBA" id="ARBA00022801"/>
    </source>
</evidence>
<evidence type="ECO:0000256" key="6">
    <source>
        <dbReference type="ARBA" id="ARBA00022759"/>
    </source>
</evidence>
<keyword evidence="11" id="KW-0234">DNA repair</keyword>
<dbReference type="KEGG" id="stur:STURON_00856"/>
<keyword evidence="3" id="KW-0963">Cytoplasm</keyword>
<comment type="cofactor">
    <cofactor evidence="1">
        <name>Mg(2+)</name>
        <dbReference type="ChEBI" id="CHEBI:18420"/>
    </cofactor>
</comment>
<reference evidence="14 15" key="1">
    <citation type="journal article" date="2015" name="Genome Announc.">
        <title>Complete Genome Sequence of Spiroplasma turonicum Strain Tab4cT, a Parasite of a Horse Fly, Haematopota sp. (Diptera: Tabanidae).</title>
        <authorList>
            <person name="Davis R.E."/>
            <person name="Shao J."/>
            <person name="Zhao Y."/>
            <person name="Gasparich G.E."/>
            <person name="Gaynor B.J."/>
            <person name="Donofrio N."/>
        </authorList>
    </citation>
    <scope>NUCLEOTIDE SEQUENCE [LARGE SCALE GENOMIC DNA]</scope>
    <source>
        <strain evidence="14 15">Tab4c</strain>
    </source>
</reference>
<keyword evidence="9" id="KW-0460">Magnesium</keyword>
<evidence type="ECO:0000313" key="15">
    <source>
        <dbReference type="Proteomes" id="UP000067243"/>
    </source>
</evidence>
<dbReference type="Proteomes" id="UP000067243">
    <property type="component" value="Chromosome"/>
</dbReference>
<dbReference type="Gene3D" id="3.40.1350.10">
    <property type="match status" value="1"/>
</dbReference>
<dbReference type="SUPFAM" id="SSF52980">
    <property type="entry name" value="Restriction endonuclease-like"/>
    <property type="match status" value="1"/>
</dbReference>
<evidence type="ECO:0000256" key="12">
    <source>
        <dbReference type="ARBA" id="ARBA00023447"/>
    </source>
</evidence>
<dbReference type="OrthoDB" id="9783592at2"/>
<dbReference type="Pfam" id="PF03838">
    <property type="entry name" value="RecU"/>
    <property type="match status" value="1"/>
</dbReference>
<evidence type="ECO:0000256" key="13">
    <source>
        <dbReference type="ARBA" id="ARBA00029523"/>
    </source>
</evidence>
<proteinExistence type="inferred from homology"/>
<comment type="subcellular location">
    <subcellularLocation>
        <location evidence="2">Cytoplasm</location>
    </subcellularLocation>
</comment>
<accession>A0A0K1P879</accession>
<evidence type="ECO:0000256" key="11">
    <source>
        <dbReference type="ARBA" id="ARBA00023204"/>
    </source>
</evidence>
<evidence type="ECO:0000256" key="2">
    <source>
        <dbReference type="ARBA" id="ARBA00004496"/>
    </source>
</evidence>
<dbReference type="GO" id="GO:0003676">
    <property type="term" value="F:nucleic acid binding"/>
    <property type="evidence" value="ECO:0007669"/>
    <property type="project" value="InterPro"/>
</dbReference>
<evidence type="ECO:0000256" key="7">
    <source>
        <dbReference type="ARBA" id="ARBA00022763"/>
    </source>
</evidence>
<gene>
    <name evidence="14" type="primary">recU</name>
    <name evidence="14" type="ORF">STURON_00856</name>
</gene>
<dbReference type="GO" id="GO:0046872">
    <property type="term" value="F:metal ion binding"/>
    <property type="evidence" value="ECO:0007669"/>
    <property type="project" value="UniProtKB-KW"/>
</dbReference>
<dbReference type="InterPro" id="IPR011856">
    <property type="entry name" value="tRNA_endonuc-like_dom_sf"/>
</dbReference>
<sequence>MILKNKGLFLETIINNSIKNDDYEKGYLIYKMPINSKLINCEGNIVKSILETNYFCDYIGIYNGFYIEFEAKETEKTYFNLNNIKSNQKNKMYKVIENKGIAFVLIYFHIYNEIFLIDANDLKNFNKTKIEYDFFNNNIKKINFDNGKIDFNYVFNHLISYT</sequence>
<evidence type="ECO:0000256" key="4">
    <source>
        <dbReference type="ARBA" id="ARBA00022722"/>
    </source>
</evidence>
<dbReference type="GO" id="GO:0004519">
    <property type="term" value="F:endonuclease activity"/>
    <property type="evidence" value="ECO:0007669"/>
    <property type="project" value="UniProtKB-KW"/>
</dbReference>
<dbReference type="GO" id="GO:0016787">
    <property type="term" value="F:hydrolase activity"/>
    <property type="evidence" value="ECO:0007669"/>
    <property type="project" value="UniProtKB-KW"/>
</dbReference>
<dbReference type="PATRIC" id="fig|216946.3.peg.885"/>